<protein>
    <recommendedName>
        <fullName evidence="3">Clan AA aspartic protease</fullName>
    </recommendedName>
</protein>
<proteinExistence type="predicted"/>
<name>A0A822LA50_MICAE</name>
<organism evidence="1 2">
    <name type="scientific">Microcystis aeruginosa PCC 9432</name>
    <dbReference type="NCBI Taxonomy" id="1160280"/>
    <lineage>
        <taxon>Bacteria</taxon>
        <taxon>Bacillati</taxon>
        <taxon>Cyanobacteriota</taxon>
        <taxon>Cyanophyceae</taxon>
        <taxon>Oscillatoriophycideae</taxon>
        <taxon>Chroococcales</taxon>
        <taxon>Microcystaceae</taxon>
        <taxon>Microcystis</taxon>
    </lineage>
</organism>
<dbReference type="Proteomes" id="UP000005806">
    <property type="component" value="Unassembled WGS sequence"/>
</dbReference>
<evidence type="ECO:0000313" key="2">
    <source>
        <dbReference type="Proteomes" id="UP000005806"/>
    </source>
</evidence>
<accession>A0A822LA50</accession>
<sequence length="123" mass="13442">MMMGSVNSRREAVIQFVVLGENHQRQAIKAVIDTGYTGFLTSPSAIISKLGLTWYMQEEGILGDGSLFMFNVFEATVIWDGQIKSIEINESETDPLVGMGLLEGYELNIQGFAGGLVTIKPLP</sequence>
<dbReference type="AlphaFoldDB" id="A0A822LA50"/>
<evidence type="ECO:0008006" key="3">
    <source>
        <dbReference type="Google" id="ProtNLM"/>
    </source>
</evidence>
<reference evidence="1 2" key="1">
    <citation type="submission" date="2012-04" db="EMBL/GenBank/DDBJ databases">
        <authorList>
            <person name="Genoscope - CEA"/>
        </authorList>
    </citation>
    <scope>NUCLEOTIDE SEQUENCE [LARGE SCALE GENOMIC DNA]</scope>
    <source>
        <strain evidence="1 2">9432</strain>
    </source>
</reference>
<dbReference type="RefSeq" id="WP_002753390.1">
    <property type="nucleotide sequence ID" value="NZ_HE972560.1"/>
</dbReference>
<evidence type="ECO:0000313" key="1">
    <source>
        <dbReference type="EMBL" id="CCH91937.1"/>
    </source>
</evidence>
<gene>
    <name evidence="1" type="ORF">MICCA_1950002</name>
</gene>
<comment type="caution">
    <text evidence="1">The sequence shown here is derived from an EMBL/GenBank/DDBJ whole genome shotgun (WGS) entry which is preliminary data.</text>
</comment>
<dbReference type="EMBL" id="CAIH01000107">
    <property type="protein sequence ID" value="CCH91937.1"/>
    <property type="molecule type" value="Genomic_DNA"/>
</dbReference>